<dbReference type="SUPFAM" id="SSF55073">
    <property type="entry name" value="Nucleotide cyclase"/>
    <property type="match status" value="1"/>
</dbReference>
<sequence>MLHCQPSSATPTIPLESHEKTWEWHVSSDALFLSRGTREALGLDEHTTPATMAELLGHVSKGCRQTLHELREGVLTGHKGSFLETAYPVEGFFVRERMMVVERDAEGRASRVIGHYEITSGASSYLPPVSQTTKEMVGFWTCSLADGTLRLDGTCSTLLGYADSLSRSFTLDQWKVRMHPDEGDFLERYHLAIEQPLFGDEITDELRVRREDGSYARLWVHGSILERDRNGRARSMSGTLRNTLAHEISQERRKPENGSLLSAINSTGDGLWDWNPITDEVYYSPRWLSMLGYTAEQFPGHLDTWKAKIHPEDLKKIVEPQRKLADSPAYGDTFECTYRLMRADGTYAWILGRGYVTHRDENGRATRIVGLHTNITASQADRDYFEKLAQNDALTGLHSRTYFDMKLANIENRNIRPLSVISCDVNGLKLANDYMGHLAGDKLLQSVAALCKESVRVSDCVARMGGDEIVILLPECPRDKAETILANMRATFERHNACSDQMPALVSFGLACAETPETSAAFVLVQADREMLKEKRERRKADHMRIKQWIEQNMDVVVSLEEDRY</sequence>
<dbReference type="PROSITE" id="PS50113">
    <property type="entry name" value="PAC"/>
    <property type="match status" value="1"/>
</dbReference>
<evidence type="ECO:0000313" key="4">
    <source>
        <dbReference type="Proteomes" id="UP000824264"/>
    </source>
</evidence>
<accession>A0A9D1U9A1</accession>
<dbReference type="CDD" id="cd01949">
    <property type="entry name" value="GGDEF"/>
    <property type="match status" value="1"/>
</dbReference>
<dbReference type="Gene3D" id="3.30.70.270">
    <property type="match status" value="1"/>
</dbReference>
<proteinExistence type="predicted"/>
<gene>
    <name evidence="3" type="ORF">H9874_08955</name>
</gene>
<dbReference type="InterPro" id="IPR035965">
    <property type="entry name" value="PAS-like_dom_sf"/>
</dbReference>
<dbReference type="NCBIfam" id="TIGR00254">
    <property type="entry name" value="GGDEF"/>
    <property type="match status" value="1"/>
</dbReference>
<dbReference type="InterPro" id="IPR000160">
    <property type="entry name" value="GGDEF_dom"/>
</dbReference>
<reference evidence="3" key="1">
    <citation type="journal article" date="2021" name="PeerJ">
        <title>Extensive microbial diversity within the chicken gut microbiome revealed by metagenomics and culture.</title>
        <authorList>
            <person name="Gilroy R."/>
            <person name="Ravi A."/>
            <person name="Getino M."/>
            <person name="Pursley I."/>
            <person name="Horton D.L."/>
            <person name="Alikhan N.F."/>
            <person name="Baker D."/>
            <person name="Gharbi K."/>
            <person name="Hall N."/>
            <person name="Watson M."/>
            <person name="Adriaenssens E.M."/>
            <person name="Foster-Nyarko E."/>
            <person name="Jarju S."/>
            <person name="Secka A."/>
            <person name="Antonio M."/>
            <person name="Oren A."/>
            <person name="Chaudhuri R.R."/>
            <person name="La Ragione R."/>
            <person name="Hildebrand F."/>
            <person name="Pallen M.J."/>
        </authorList>
    </citation>
    <scope>NUCLEOTIDE SEQUENCE</scope>
    <source>
        <strain evidence="3">ChiSxjej5B17-1746</strain>
    </source>
</reference>
<dbReference type="SUPFAM" id="SSF55785">
    <property type="entry name" value="PYP-like sensor domain (PAS domain)"/>
    <property type="match status" value="1"/>
</dbReference>
<comment type="caution">
    <text evidence="3">The sequence shown here is derived from an EMBL/GenBank/DDBJ whole genome shotgun (WGS) entry which is preliminary data.</text>
</comment>
<feature type="domain" description="GGDEF" evidence="2">
    <location>
        <begin position="416"/>
        <end position="547"/>
    </location>
</feature>
<dbReference type="InterPro" id="IPR043128">
    <property type="entry name" value="Rev_trsase/Diguanyl_cyclase"/>
</dbReference>
<dbReference type="InterPro" id="IPR052155">
    <property type="entry name" value="Biofilm_reg_signaling"/>
</dbReference>
<dbReference type="Gene3D" id="3.30.450.20">
    <property type="entry name" value="PAS domain"/>
    <property type="match status" value="2"/>
</dbReference>
<evidence type="ECO:0000259" key="2">
    <source>
        <dbReference type="PROSITE" id="PS50887"/>
    </source>
</evidence>
<dbReference type="SMART" id="SM00086">
    <property type="entry name" value="PAC"/>
    <property type="match status" value="2"/>
</dbReference>
<dbReference type="SMART" id="SM00091">
    <property type="entry name" value="PAS"/>
    <property type="match status" value="1"/>
</dbReference>
<dbReference type="AlphaFoldDB" id="A0A9D1U9A1"/>
<dbReference type="InterPro" id="IPR001610">
    <property type="entry name" value="PAC"/>
</dbReference>
<protein>
    <submittedName>
        <fullName evidence="3">Sensor domain-containing diguanylate cyclase</fullName>
    </submittedName>
</protein>
<feature type="domain" description="PAC" evidence="1">
    <location>
        <begin position="334"/>
        <end position="387"/>
    </location>
</feature>
<evidence type="ECO:0000259" key="1">
    <source>
        <dbReference type="PROSITE" id="PS50113"/>
    </source>
</evidence>
<dbReference type="EMBL" id="DXGI01000340">
    <property type="protein sequence ID" value="HIW79257.1"/>
    <property type="molecule type" value="Genomic_DNA"/>
</dbReference>
<dbReference type="Pfam" id="PF08447">
    <property type="entry name" value="PAS_3"/>
    <property type="match status" value="2"/>
</dbReference>
<dbReference type="Pfam" id="PF00990">
    <property type="entry name" value="GGDEF"/>
    <property type="match status" value="1"/>
</dbReference>
<dbReference type="InterPro" id="IPR013655">
    <property type="entry name" value="PAS_fold_3"/>
</dbReference>
<reference evidence="3" key="2">
    <citation type="submission" date="2021-04" db="EMBL/GenBank/DDBJ databases">
        <authorList>
            <person name="Gilroy R."/>
        </authorList>
    </citation>
    <scope>NUCLEOTIDE SEQUENCE</scope>
    <source>
        <strain evidence="3">ChiSxjej5B17-1746</strain>
    </source>
</reference>
<organism evidence="3 4">
    <name type="scientific">Candidatus Bilophila faecipullorum</name>
    <dbReference type="NCBI Taxonomy" id="2838482"/>
    <lineage>
        <taxon>Bacteria</taxon>
        <taxon>Pseudomonadati</taxon>
        <taxon>Thermodesulfobacteriota</taxon>
        <taxon>Desulfovibrionia</taxon>
        <taxon>Desulfovibrionales</taxon>
        <taxon>Desulfovibrionaceae</taxon>
        <taxon>Bilophila</taxon>
    </lineage>
</organism>
<dbReference type="PANTHER" id="PTHR44757:SF2">
    <property type="entry name" value="BIOFILM ARCHITECTURE MAINTENANCE PROTEIN MBAA"/>
    <property type="match status" value="1"/>
</dbReference>
<dbReference type="PANTHER" id="PTHR44757">
    <property type="entry name" value="DIGUANYLATE CYCLASE DGCP"/>
    <property type="match status" value="1"/>
</dbReference>
<dbReference type="SMART" id="SM00267">
    <property type="entry name" value="GGDEF"/>
    <property type="match status" value="1"/>
</dbReference>
<dbReference type="CDD" id="cd00130">
    <property type="entry name" value="PAS"/>
    <property type="match status" value="1"/>
</dbReference>
<name>A0A9D1U9A1_9BACT</name>
<dbReference type="InterPro" id="IPR000014">
    <property type="entry name" value="PAS"/>
</dbReference>
<dbReference type="InterPro" id="IPR029787">
    <property type="entry name" value="Nucleotide_cyclase"/>
</dbReference>
<dbReference type="InterPro" id="IPR000700">
    <property type="entry name" value="PAS-assoc_C"/>
</dbReference>
<dbReference type="Proteomes" id="UP000824264">
    <property type="component" value="Unassembled WGS sequence"/>
</dbReference>
<evidence type="ECO:0000313" key="3">
    <source>
        <dbReference type="EMBL" id="HIW79257.1"/>
    </source>
</evidence>
<dbReference type="PROSITE" id="PS50887">
    <property type="entry name" value="GGDEF"/>
    <property type="match status" value="1"/>
</dbReference>